<dbReference type="AlphaFoldDB" id="A0A512B8A3"/>
<keyword evidence="2" id="KW-1185">Reference proteome</keyword>
<gene>
    <name evidence="1" type="ORF">SAE01_06860</name>
</gene>
<dbReference type="Proteomes" id="UP000321513">
    <property type="component" value="Unassembled WGS sequence"/>
</dbReference>
<protein>
    <recommendedName>
        <fullName evidence="3">ATPase AAA-type core domain-containing protein</fullName>
    </recommendedName>
</protein>
<dbReference type="OrthoDB" id="9783370at2"/>
<evidence type="ECO:0000313" key="1">
    <source>
        <dbReference type="EMBL" id="GEO08190.1"/>
    </source>
</evidence>
<sequence length="170" mass="20062">MLHEIENNRFYIPEVEQEITRSTDRKARILVILTSNSEKNLPDAFLRRCLFYNVDFPSEDELVKIVTNRLSPFLTEIEIGSQIDFADQYRRVLKIFQAIRDRSVVKPPSTSELLDWVKVLHLEGLIHNNFDERNAQFLPPEQKKALQLSLYTLIKTKEDLEEVEDFLQLK</sequence>
<dbReference type="InterPro" id="IPR027417">
    <property type="entry name" value="P-loop_NTPase"/>
</dbReference>
<dbReference type="Gene3D" id="3.40.50.300">
    <property type="entry name" value="P-loop containing nucleotide triphosphate hydrolases"/>
    <property type="match status" value="1"/>
</dbReference>
<dbReference type="SUPFAM" id="SSF52540">
    <property type="entry name" value="P-loop containing nucleoside triphosphate hydrolases"/>
    <property type="match status" value="1"/>
</dbReference>
<evidence type="ECO:0008006" key="3">
    <source>
        <dbReference type="Google" id="ProtNLM"/>
    </source>
</evidence>
<name>A0A512B8A3_9BACT</name>
<evidence type="ECO:0000313" key="2">
    <source>
        <dbReference type="Proteomes" id="UP000321513"/>
    </source>
</evidence>
<dbReference type="RefSeq" id="WP_147202270.1">
    <property type="nucleotide sequence ID" value="NZ_BJYT01000002.1"/>
</dbReference>
<organism evidence="1 2">
    <name type="scientific">Segetibacter aerophilus</name>
    <dbReference type="NCBI Taxonomy" id="670293"/>
    <lineage>
        <taxon>Bacteria</taxon>
        <taxon>Pseudomonadati</taxon>
        <taxon>Bacteroidota</taxon>
        <taxon>Chitinophagia</taxon>
        <taxon>Chitinophagales</taxon>
        <taxon>Chitinophagaceae</taxon>
        <taxon>Segetibacter</taxon>
    </lineage>
</organism>
<accession>A0A512B8A3</accession>
<comment type="caution">
    <text evidence="1">The sequence shown here is derived from an EMBL/GenBank/DDBJ whole genome shotgun (WGS) entry which is preliminary data.</text>
</comment>
<proteinExistence type="predicted"/>
<dbReference type="EMBL" id="BJYT01000002">
    <property type="protein sequence ID" value="GEO08190.1"/>
    <property type="molecule type" value="Genomic_DNA"/>
</dbReference>
<reference evidence="1 2" key="1">
    <citation type="submission" date="2019-07" db="EMBL/GenBank/DDBJ databases">
        <title>Whole genome shotgun sequence of Segetibacter aerophilus NBRC 106135.</title>
        <authorList>
            <person name="Hosoyama A."/>
            <person name="Uohara A."/>
            <person name="Ohji S."/>
            <person name="Ichikawa N."/>
        </authorList>
    </citation>
    <scope>NUCLEOTIDE SEQUENCE [LARGE SCALE GENOMIC DNA]</scope>
    <source>
        <strain evidence="1 2">NBRC 106135</strain>
    </source>
</reference>